<accession>A0A8I0GDT3</accession>
<name>A0A8I0GDT3_9ACTO</name>
<dbReference type="Gene3D" id="3.40.50.12780">
    <property type="entry name" value="N-terminal domain of ligase-like"/>
    <property type="match status" value="1"/>
</dbReference>
<reference evidence="8 9" key="1">
    <citation type="submission" date="2020-08" db="EMBL/GenBank/DDBJ databases">
        <title>Winkia gen. nov., sp. nov., isolated from faeces of the Anser albifrons in China.</title>
        <authorList>
            <person name="Liu Q."/>
        </authorList>
    </citation>
    <scope>NUCLEOTIDE SEQUENCE [LARGE SCALE GENOMIC DNA]</scope>
    <source>
        <strain evidence="8 9">C62</strain>
    </source>
</reference>
<evidence type="ECO:0000256" key="3">
    <source>
        <dbReference type="ARBA" id="ARBA00022832"/>
    </source>
</evidence>
<sequence length="630" mass="68098">MVDETLGDPPADAHTVPDATGEGLREFGLPRRVATEEWMSIPWLFYRRVQADPKQIVVEKKSSLGDVWRPISARAYAEEIAAVARGLIGLGLGHGDRLGILAPTSYDWTLLDMAALSIGVVVVPIYETDSAAQIRWIIEDAQLKLIVSQARQSADLLGALVRELGVECPVMCLTTGAMVDIVEAGDGIKQADYDARYAEVNMSTLASIVYTSGTTGRPKGVEITHGNGVELALNGLEYMGAVTNTRKVRALMFLPLAHVLARFVTWYTLAGPGVLGHVPDTSNLLADVASFRPTYVLVVPRVLEKIYNSAEAMAGSGVKLRMFRAAAKTAIAYSRALDTAEGPSRRLRAAHQFYSTIVLSKIHALLGGNCDYVISGGGPLGRRLGHFYRGAGLTVLEGYGLTETLGPFMVNTATAPRIGSVGRPVYGGQARISSEGEIQLKGPFITRGYYGNPEATAATFTSDGWFKTGDAGRMDAQGYTYITGRMKEIIVTAGGKNVAPETLEDSLRGHPLISQVVVVGDRRPFIGALITLDRDMVPMWLANHKLPAMDIPAAVNHPEVIAALERAVERANKAVSRAESIRKIRVLSTEFTEENGLLTPSMKVKRKVVLERFADEIDALYGTSLEDDDE</sequence>
<protein>
    <recommendedName>
        <fullName evidence="5">Acyl-CoA synthetase</fullName>
    </recommendedName>
</protein>
<dbReference type="CDD" id="cd05907">
    <property type="entry name" value="VL_LC_FACS_like"/>
    <property type="match status" value="1"/>
</dbReference>
<dbReference type="AlphaFoldDB" id="A0A8I0GDT3"/>
<comment type="similarity">
    <text evidence="1">Belongs to the ATP-dependent AMP-binding enzyme family.</text>
</comment>
<evidence type="ECO:0000313" key="8">
    <source>
        <dbReference type="EMBL" id="MBD3689022.1"/>
    </source>
</evidence>
<organism evidence="8 9">
    <name type="scientific">Nanchangia anserum</name>
    <dbReference type="NCBI Taxonomy" id="2692125"/>
    <lineage>
        <taxon>Bacteria</taxon>
        <taxon>Bacillati</taxon>
        <taxon>Actinomycetota</taxon>
        <taxon>Actinomycetes</taxon>
        <taxon>Actinomycetales</taxon>
        <taxon>Actinomycetaceae</taxon>
        <taxon>Nanchangia</taxon>
    </lineage>
</organism>
<keyword evidence="3" id="KW-0276">Fatty acid metabolism</keyword>
<dbReference type="GO" id="GO:0004467">
    <property type="term" value="F:long-chain fatty acid-CoA ligase activity"/>
    <property type="evidence" value="ECO:0007669"/>
    <property type="project" value="TreeGrafter"/>
</dbReference>
<dbReference type="GO" id="GO:0016020">
    <property type="term" value="C:membrane"/>
    <property type="evidence" value="ECO:0007669"/>
    <property type="project" value="TreeGrafter"/>
</dbReference>
<dbReference type="PROSITE" id="PS00455">
    <property type="entry name" value="AMP_BINDING"/>
    <property type="match status" value="1"/>
</dbReference>
<keyword evidence="9" id="KW-1185">Reference proteome</keyword>
<evidence type="ECO:0000256" key="5">
    <source>
        <dbReference type="ARBA" id="ARBA00032875"/>
    </source>
</evidence>
<dbReference type="InterPro" id="IPR000873">
    <property type="entry name" value="AMP-dep_synth/lig_dom"/>
</dbReference>
<dbReference type="PANTHER" id="PTHR43272">
    <property type="entry name" value="LONG-CHAIN-FATTY-ACID--COA LIGASE"/>
    <property type="match status" value="1"/>
</dbReference>
<dbReference type="SUPFAM" id="SSF56801">
    <property type="entry name" value="Acetyl-CoA synthetase-like"/>
    <property type="match status" value="1"/>
</dbReference>
<dbReference type="RefSeq" id="WP_191071102.1">
    <property type="nucleotide sequence ID" value="NZ_CP060506.1"/>
</dbReference>
<evidence type="ECO:0000256" key="1">
    <source>
        <dbReference type="ARBA" id="ARBA00006432"/>
    </source>
</evidence>
<evidence type="ECO:0000259" key="7">
    <source>
        <dbReference type="Pfam" id="PF00501"/>
    </source>
</evidence>
<evidence type="ECO:0000313" key="9">
    <source>
        <dbReference type="Proteomes" id="UP000627538"/>
    </source>
</evidence>
<dbReference type="Proteomes" id="UP000627538">
    <property type="component" value="Unassembled WGS sequence"/>
</dbReference>
<evidence type="ECO:0000256" key="4">
    <source>
        <dbReference type="ARBA" id="ARBA00023098"/>
    </source>
</evidence>
<dbReference type="InterPro" id="IPR020845">
    <property type="entry name" value="AMP-binding_CS"/>
</dbReference>
<dbReference type="InterPro" id="IPR042099">
    <property type="entry name" value="ANL_N_sf"/>
</dbReference>
<feature type="region of interest" description="Disordered" evidence="6">
    <location>
        <begin position="1"/>
        <end position="22"/>
    </location>
</feature>
<keyword evidence="2 8" id="KW-0436">Ligase</keyword>
<evidence type="ECO:0000256" key="2">
    <source>
        <dbReference type="ARBA" id="ARBA00022598"/>
    </source>
</evidence>
<feature type="domain" description="AMP-dependent synthetase/ligase" evidence="7">
    <location>
        <begin position="47"/>
        <end position="450"/>
    </location>
</feature>
<keyword evidence="4" id="KW-0443">Lipid metabolism</keyword>
<evidence type="ECO:0000256" key="6">
    <source>
        <dbReference type="SAM" id="MobiDB-lite"/>
    </source>
</evidence>
<dbReference type="EMBL" id="JACRUO010000001">
    <property type="protein sequence ID" value="MBD3689022.1"/>
    <property type="molecule type" value="Genomic_DNA"/>
</dbReference>
<dbReference type="Pfam" id="PF00501">
    <property type="entry name" value="AMP-binding"/>
    <property type="match status" value="1"/>
</dbReference>
<proteinExistence type="inferred from homology"/>
<dbReference type="PANTHER" id="PTHR43272:SF32">
    <property type="entry name" value="AMP-DEPENDENT SYNTHETASE_LIGASE DOMAIN-CONTAINING PROTEIN"/>
    <property type="match status" value="1"/>
</dbReference>
<comment type="caution">
    <text evidence="8">The sequence shown here is derived from an EMBL/GenBank/DDBJ whole genome shotgun (WGS) entry which is preliminary data.</text>
</comment>
<gene>
    <name evidence="8" type="ORF">H8R10_02075</name>
</gene>
<dbReference type="Pfam" id="PF23562">
    <property type="entry name" value="AMP-binding_C_3"/>
    <property type="match status" value="1"/>
</dbReference>